<evidence type="ECO:0000256" key="1">
    <source>
        <dbReference type="ARBA" id="ARBA00008304"/>
    </source>
</evidence>
<evidence type="ECO:0000256" key="2">
    <source>
        <dbReference type="SAM" id="MobiDB-lite"/>
    </source>
</evidence>
<dbReference type="Gramene" id="Mp4g20870.1">
    <property type="protein sequence ID" value="Mp4g20870.1.cds"/>
    <property type="gene ID" value="Mp4g20870"/>
</dbReference>
<dbReference type="Pfam" id="PF25808">
    <property type="entry name" value="TPR_LAA1_C"/>
    <property type="match status" value="1"/>
</dbReference>
<gene>
    <name evidence="4" type="ORF">MARPO_0101s0033</name>
</gene>
<feature type="domain" description="LAA1-like C-terminal TPR repeats" evidence="3">
    <location>
        <begin position="1803"/>
        <end position="1959"/>
    </location>
</feature>
<dbReference type="PANTHER" id="PTHR46975:SF2">
    <property type="entry name" value="PROTEIN SWEETIE"/>
    <property type="match status" value="1"/>
</dbReference>
<evidence type="ECO:0000313" key="5">
    <source>
        <dbReference type="Proteomes" id="UP000244005"/>
    </source>
</evidence>
<reference evidence="5" key="1">
    <citation type="journal article" date="2017" name="Cell">
        <title>Insights into land plant evolution garnered from the Marchantia polymorpha genome.</title>
        <authorList>
            <person name="Bowman J.L."/>
            <person name="Kohchi T."/>
            <person name="Yamato K.T."/>
            <person name="Jenkins J."/>
            <person name="Shu S."/>
            <person name="Ishizaki K."/>
            <person name="Yamaoka S."/>
            <person name="Nishihama R."/>
            <person name="Nakamura Y."/>
            <person name="Berger F."/>
            <person name="Adam C."/>
            <person name="Aki S.S."/>
            <person name="Althoff F."/>
            <person name="Araki T."/>
            <person name="Arteaga-Vazquez M.A."/>
            <person name="Balasubrmanian S."/>
            <person name="Barry K."/>
            <person name="Bauer D."/>
            <person name="Boehm C.R."/>
            <person name="Briginshaw L."/>
            <person name="Caballero-Perez J."/>
            <person name="Catarino B."/>
            <person name="Chen F."/>
            <person name="Chiyoda S."/>
            <person name="Chovatia M."/>
            <person name="Davies K.M."/>
            <person name="Delmans M."/>
            <person name="Demura T."/>
            <person name="Dierschke T."/>
            <person name="Dolan L."/>
            <person name="Dorantes-Acosta A.E."/>
            <person name="Eklund D.M."/>
            <person name="Florent S.N."/>
            <person name="Flores-Sandoval E."/>
            <person name="Fujiyama A."/>
            <person name="Fukuzawa H."/>
            <person name="Galik B."/>
            <person name="Grimanelli D."/>
            <person name="Grimwood J."/>
            <person name="Grossniklaus U."/>
            <person name="Hamada T."/>
            <person name="Haseloff J."/>
            <person name="Hetherington A.J."/>
            <person name="Higo A."/>
            <person name="Hirakawa Y."/>
            <person name="Hundley H.N."/>
            <person name="Ikeda Y."/>
            <person name="Inoue K."/>
            <person name="Inoue S.I."/>
            <person name="Ishida S."/>
            <person name="Jia Q."/>
            <person name="Kakita M."/>
            <person name="Kanazawa T."/>
            <person name="Kawai Y."/>
            <person name="Kawashima T."/>
            <person name="Kennedy M."/>
            <person name="Kinose K."/>
            <person name="Kinoshita T."/>
            <person name="Kohara Y."/>
            <person name="Koide E."/>
            <person name="Komatsu K."/>
            <person name="Kopischke S."/>
            <person name="Kubo M."/>
            <person name="Kyozuka J."/>
            <person name="Lagercrantz U."/>
            <person name="Lin S.S."/>
            <person name="Lindquist E."/>
            <person name="Lipzen A.M."/>
            <person name="Lu C.W."/>
            <person name="De Luna E."/>
            <person name="Martienssen R.A."/>
            <person name="Minamino N."/>
            <person name="Mizutani M."/>
            <person name="Mizutani M."/>
            <person name="Mochizuki N."/>
            <person name="Monte I."/>
            <person name="Mosher R."/>
            <person name="Nagasaki H."/>
            <person name="Nakagami H."/>
            <person name="Naramoto S."/>
            <person name="Nishitani K."/>
            <person name="Ohtani M."/>
            <person name="Okamoto T."/>
            <person name="Okumura M."/>
            <person name="Phillips J."/>
            <person name="Pollak B."/>
            <person name="Reinders A."/>
            <person name="Rovekamp M."/>
            <person name="Sano R."/>
            <person name="Sawa S."/>
            <person name="Schmid M.W."/>
            <person name="Shirakawa M."/>
            <person name="Solano R."/>
            <person name="Spunde A."/>
            <person name="Suetsugu N."/>
            <person name="Sugano S."/>
            <person name="Sugiyama A."/>
            <person name="Sun R."/>
            <person name="Suzuki Y."/>
            <person name="Takenaka M."/>
            <person name="Takezawa D."/>
            <person name="Tomogane H."/>
            <person name="Tsuzuki M."/>
            <person name="Ueda T."/>
            <person name="Umeda M."/>
            <person name="Ward J.M."/>
            <person name="Watanabe Y."/>
            <person name="Yazaki K."/>
            <person name="Yokoyama R."/>
            <person name="Yoshitake Y."/>
            <person name="Yotsui I."/>
            <person name="Zachgo S."/>
            <person name="Schmutz J."/>
        </authorList>
    </citation>
    <scope>NUCLEOTIDE SEQUENCE [LARGE SCALE GENOMIC DNA]</scope>
    <source>
        <strain evidence="5">Tak-1</strain>
    </source>
</reference>
<dbReference type="InterPro" id="IPR057981">
    <property type="entry name" value="TPR_LAA1-like_C"/>
</dbReference>
<feature type="compositionally biased region" description="Basic and acidic residues" evidence="2">
    <location>
        <begin position="2220"/>
        <end position="2235"/>
    </location>
</feature>
<dbReference type="InterPro" id="IPR016024">
    <property type="entry name" value="ARM-type_fold"/>
</dbReference>
<dbReference type="SUPFAM" id="SSF48371">
    <property type="entry name" value="ARM repeat"/>
    <property type="match status" value="2"/>
</dbReference>
<keyword evidence="5" id="KW-1185">Reference proteome</keyword>
<comment type="similarity">
    <text evidence="1">Belongs to the HEATR5 family.</text>
</comment>
<feature type="compositionally biased region" description="Acidic residues" evidence="2">
    <location>
        <begin position="2011"/>
        <end position="2024"/>
    </location>
</feature>
<feature type="compositionally biased region" description="Polar residues" evidence="2">
    <location>
        <begin position="2051"/>
        <end position="2060"/>
    </location>
</feature>
<feature type="compositionally biased region" description="Acidic residues" evidence="2">
    <location>
        <begin position="2066"/>
        <end position="2075"/>
    </location>
</feature>
<organism evidence="4 5">
    <name type="scientific">Marchantia polymorpha</name>
    <name type="common">Common liverwort</name>
    <name type="synonym">Marchantia aquatica</name>
    <dbReference type="NCBI Taxonomy" id="3197"/>
    <lineage>
        <taxon>Eukaryota</taxon>
        <taxon>Viridiplantae</taxon>
        <taxon>Streptophyta</taxon>
        <taxon>Embryophyta</taxon>
        <taxon>Marchantiophyta</taxon>
        <taxon>Marchantiopsida</taxon>
        <taxon>Marchantiidae</taxon>
        <taxon>Marchantiales</taxon>
        <taxon>Marchantiaceae</taxon>
        <taxon>Marchantia</taxon>
    </lineage>
</organism>
<name>A0A2R6WEF1_MARPO</name>
<dbReference type="Pfam" id="PF20210">
    <property type="entry name" value="Laa1_Sip1_HTR5"/>
    <property type="match status" value="1"/>
</dbReference>
<dbReference type="InterPro" id="IPR046837">
    <property type="entry name" value="Laa1/Sip1/HEATR5-like_HEAT"/>
</dbReference>
<dbReference type="EMBL" id="KZ772773">
    <property type="protein sequence ID" value="PTQ32241.1"/>
    <property type="molecule type" value="Genomic_DNA"/>
</dbReference>
<sequence length="2295" mass="244471">MAEASKLSKLNIIVAQLESIVAAAAHKLPEPLICFDLLVDLLSTIDQEPKDSILRCQRKCEDALQALLVLGVRPPVRRLASTAMVSLIEKGDNISIYSRAGSLQGWLSDKMDKKSEPASCIGVAQCLGALLRAFGQRISSGLVETSSIVAKLMRYSEVGVRQAALELLQDALEGSGGGGAVTAYTEALRIIMKLGATDKSAVVRAAAAGCLRAFAVAGGQGLGVGGLENCATVCLKALEDSAQPVRDGFAAALGALLALGLNPQSQAQPKGRGPSPPLKTIDGGVQKHLVTPFVKASGQNYKEIRVGLTMAWVAFLQGMRLNYMHNDVELQEFAMEAIKMLTLSSDTHAQACVLFCLRVGIIEQMGEPAQKGLTDHLIKQLSTPEINSGMLVVILRSLAHLLSTLGEVSVASRETLDNSLVGMLSNSSMAVRVEAALALRALAEVDASSANNLLSCGLTTLRALRETVSVEKGDRLKLELDSLHGQAAMLAALITAVPKLVLGVPSRLPQSVWDVAKLMVSQDNGNPSSMGAEKEAGWMLIASILSSMPKEELEERKLEILVLWSNEFGGNVEDHLKKAESMLGVHLSGWSAAVEALAAFVKSFVFPNMSVTEEGILLQPIIGYLSGALAYLTSSALQQAPAALKPAVNLFTIRTLRAFQALPDPFSYKDDHPALMGICTAPFRDAASCGASSCLRQLLDSRDASLGPWIPGRDSFEDELRAFEGGAQGLLPCVWAYEVPAFPQPLPVATVLVDEMLLCFGTVFAAQTEKGKLQLLEIILESARAGKKQSWHSANITNICVALLGGLKASIGMRSQGSEVDAMRQVQEIFQSILSEDGISPAGRRAAAEGLGFLARLGSDVFAARLTRSLVSDTISSPISTLKGSTALALGCVHRSVGGMALSALVPATVQALCALAKDPNDYLHGWALHALWLTADAAGLSYVPHVQATLSLAMEILLSEDHAAPELGQRIGRLVNAVVAVLGPELSPGSSLFSRCKALVAEISTENEPAAQLECVLFTQQLALFAPRALPVHAHVQTLRPTLTSRQPSLRQAAASTLRHLSERDPVAMVEEHIEEDLFAMLDNETDESIIKIVRSTLQRLLEAACPSFPSRWLNLCRNVVLAASTTKSAGAGLQESERFHNDIVHEDMGEDNEGMIADRPSAGLSGPVKIDTKAKDSDQLPRYKTRVFAAECLCRLPVIVGVEPAHFDLVMVKELQKSGQSPGGDWLVLHLGELVAVAYQVATGTMESVRPIGVELLDIVLDKFGETVDPEFEGHLLLEQYQAQLVSAVRTALDPAASPLLMAAGSRLAARIITSGGACGDRALLQRMMNLLNQPLLKWEDIVNPNFAEWVGCKVQVSLLGAHAAVKTYAYACSQGNTKSSSDSVIILPLLAKHADILGRYWIGILRDYTALRLHATTKLQPGYKPFMEGIQLVSIASMVLHFLSEVWPVVLEAVTVDAYPAGPSGQPSEGKAASGIELSVEDFRQIWALAILVLSEEDDLAGERRRSSVTSFPSVDARFRVDKYEFTPQLAALHSLRSLCSEGFYDPQMLSVELCKELVQILSKPFVNVKSNASHAVLSVLDQVAKSCPQGYIECKDIALNIVELCLGNIFQLLNRSERTIHAKADEVERVMSNALETLGNLVGHLNAEVQEVLLPQLLSAGIKILNLVPVDGIVVTSALGFITNVTAATAKPVQGVNSSEEFDLTQRASILAAAVESLAKDCVNHAEQVIKGADGTENKAEQVLSKRLELLLGVMVSIVPSVPEIISVEESGPLFKKAAQGRCINCLRWFLTNSNIQVQLAALQNLRTVSQTGSSEPKGGDSHTWALILLRELGADVTQVVYEATQKPLTSASAAAVGECLKLLILLYSLVEGDEAQQNVLHLLLPAIIAAASFQKQGSSQATNVLTAAAVKLVTHLASVPSSAAQFRTVLLQLPPESRQQLQAIIKASMSQQPSSSYVAAPAPVPLPPPKLFTPAITTSGLAAIPPPSSSSLPRAIPAAPQPAQVDDFEDDDDDWDDFQDGSQDVTSSTPTPDVNMDSDFQPFSPGPSNGTSTLEPKQDGSPEEDVDDFEAFSAPSVPENLSAAVVSSSSSSSVVGKNESAESSPKLVSSHPTSPRMGEVNHDQDAAGSSSTPESRERVATGDEASLDDENIQTPGISSNSKPDVGANQSLLESAEAEDAPFFHNAPHSESSSSATSQPDVETKEIIGDVSGSTTEEKPEFIVKKGKDVDDGGDGQECSMEKPGDVLSFESRNSEVTSEKASSLLSNVGEMEHEQSALSSATTTSKRTSQ</sequence>
<dbReference type="GO" id="GO:0005975">
    <property type="term" value="P:carbohydrate metabolic process"/>
    <property type="evidence" value="ECO:0000318"/>
    <property type="project" value="GO_Central"/>
</dbReference>
<dbReference type="OrthoDB" id="192608at2759"/>
<feature type="region of interest" description="Disordered" evidence="2">
    <location>
        <begin position="1987"/>
        <end position="2295"/>
    </location>
</feature>
<evidence type="ECO:0000313" key="4">
    <source>
        <dbReference type="EMBL" id="PTQ32241.1"/>
    </source>
</evidence>
<dbReference type="PANTHER" id="PTHR46975">
    <property type="entry name" value="PROTEIN SWEETIE"/>
    <property type="match status" value="1"/>
</dbReference>
<protein>
    <recommendedName>
        <fullName evidence="3">LAA1-like C-terminal TPR repeats domain-containing protein</fullName>
    </recommendedName>
</protein>
<dbReference type="Gene3D" id="1.25.10.10">
    <property type="entry name" value="Leucine-rich Repeat Variant"/>
    <property type="match status" value="3"/>
</dbReference>
<dbReference type="Proteomes" id="UP000244005">
    <property type="component" value="Unassembled WGS sequence"/>
</dbReference>
<feature type="compositionally biased region" description="Polar residues" evidence="2">
    <location>
        <begin position="2255"/>
        <end position="2271"/>
    </location>
</feature>
<proteinExistence type="inferred from homology"/>
<dbReference type="InterPro" id="IPR044218">
    <property type="entry name" value="SWEETIE"/>
</dbReference>
<accession>A0A2R6WEF1</accession>
<dbReference type="InterPro" id="IPR011989">
    <property type="entry name" value="ARM-like"/>
</dbReference>
<feature type="compositionally biased region" description="Low complexity" evidence="2">
    <location>
        <begin position="2087"/>
        <end position="2100"/>
    </location>
</feature>
<evidence type="ECO:0000259" key="3">
    <source>
        <dbReference type="Pfam" id="PF25808"/>
    </source>
</evidence>
<feature type="compositionally biased region" description="Polar residues" evidence="2">
    <location>
        <begin position="2106"/>
        <end position="2118"/>
    </location>
</feature>
<feature type="compositionally biased region" description="Polar residues" evidence="2">
    <location>
        <begin position="2281"/>
        <end position="2295"/>
    </location>
</feature>
<feature type="compositionally biased region" description="Low complexity" evidence="2">
    <location>
        <begin position="1987"/>
        <end position="2009"/>
    </location>
</feature>
<feature type="compositionally biased region" description="Polar residues" evidence="2">
    <location>
        <begin position="2157"/>
        <end position="2177"/>
    </location>
</feature>